<dbReference type="InterPro" id="IPR004498">
    <property type="entry name" value="Ribosomal_PrmA_MeTrfase"/>
</dbReference>
<evidence type="ECO:0000256" key="2">
    <source>
        <dbReference type="ARBA" id="ARBA00022490"/>
    </source>
</evidence>
<dbReference type="InterPro" id="IPR050078">
    <property type="entry name" value="Ribosomal_L11_MeTrfase_PrmA"/>
</dbReference>
<dbReference type="OrthoDB" id="9785995at2"/>
<dbReference type="KEGG" id="nsa:Nitsa_1687"/>
<evidence type="ECO:0000256" key="4">
    <source>
        <dbReference type="ARBA" id="ARBA00022679"/>
    </source>
</evidence>
<keyword evidence="2 6" id="KW-0963">Cytoplasm</keyword>
<gene>
    <name evidence="6" type="primary">prmA</name>
    <name evidence="7" type="ordered locus">Nitsa_1687</name>
</gene>
<feature type="binding site" evidence="6">
    <location>
        <position position="169"/>
    </location>
    <ligand>
        <name>S-adenosyl-L-methionine</name>
        <dbReference type="ChEBI" id="CHEBI:59789"/>
    </ligand>
</feature>
<dbReference type="GO" id="GO:0032259">
    <property type="term" value="P:methylation"/>
    <property type="evidence" value="ECO:0007669"/>
    <property type="project" value="UniProtKB-KW"/>
</dbReference>
<organism evidence="7 8">
    <name type="scientific">Nitratifractor salsuginis (strain DSM 16511 / JCM 12458 / E9I37-1)</name>
    <dbReference type="NCBI Taxonomy" id="749222"/>
    <lineage>
        <taxon>Bacteria</taxon>
        <taxon>Pseudomonadati</taxon>
        <taxon>Campylobacterota</taxon>
        <taxon>Epsilonproteobacteria</taxon>
        <taxon>Campylobacterales</taxon>
        <taxon>Sulfurovaceae</taxon>
        <taxon>Nitratifractor</taxon>
    </lineage>
</organism>
<dbReference type="HAMAP" id="MF_00735">
    <property type="entry name" value="Methyltr_PrmA"/>
    <property type="match status" value="1"/>
</dbReference>
<dbReference type="PIRSF" id="PIRSF000401">
    <property type="entry name" value="RPL11_MTase"/>
    <property type="match status" value="1"/>
</dbReference>
<evidence type="ECO:0000256" key="1">
    <source>
        <dbReference type="ARBA" id="ARBA00009741"/>
    </source>
</evidence>
<dbReference type="HOGENOM" id="CLU_049382_1_0_7"/>
<keyword evidence="7" id="KW-0689">Ribosomal protein</keyword>
<dbReference type="NCBIfam" id="TIGR00406">
    <property type="entry name" value="prmA"/>
    <property type="match status" value="1"/>
</dbReference>
<dbReference type="PANTHER" id="PTHR43648">
    <property type="entry name" value="ELECTRON TRANSFER FLAVOPROTEIN BETA SUBUNIT LYSINE METHYLTRANSFERASE"/>
    <property type="match status" value="1"/>
</dbReference>
<dbReference type="STRING" id="749222.Nitsa_1687"/>
<keyword evidence="8" id="KW-1185">Reference proteome</keyword>
<evidence type="ECO:0000256" key="6">
    <source>
        <dbReference type="HAMAP-Rule" id="MF_00735"/>
    </source>
</evidence>
<dbReference type="GO" id="GO:0005840">
    <property type="term" value="C:ribosome"/>
    <property type="evidence" value="ECO:0007669"/>
    <property type="project" value="UniProtKB-KW"/>
</dbReference>
<dbReference type="InterPro" id="IPR029063">
    <property type="entry name" value="SAM-dependent_MTases_sf"/>
</dbReference>
<comment type="similarity">
    <text evidence="1 6">Belongs to the methyltransferase superfamily. PrmA family.</text>
</comment>
<sequence length="277" mass="31156">MKERYSEVTFVTDSAYVDLLADFIGTVSNEAIEYGEDRIILRTEQDTGELIDKVRAMVREISNDFPLEISEEEKENVDWIQAYQDSVQPIEAGPFYIHPEWYPPKEEKINILINPALAFGSGHHATTYSCLEAIAEYVTPQDRLLDVGCGSGILALAARKLGATVELCDTDPLAVESAAENFRLNDERFEKIWEGSAHKTDQKYTVVVANIIADVLKAIAPQLKARMEKDSLLILSGILDKKEAIVSAAFQDLELLERKQRDEWVTLIYTNKKDVNG</sequence>
<dbReference type="EC" id="2.1.1.-" evidence="6"/>
<proteinExistence type="inferred from homology"/>
<protein>
    <recommendedName>
        <fullName evidence="6">Ribosomal protein L11 methyltransferase</fullName>
        <shortName evidence="6">L11 Mtase</shortName>
        <ecNumber evidence="6">2.1.1.-</ecNumber>
    </recommendedName>
</protein>
<feature type="binding site" evidence="6">
    <location>
        <position position="127"/>
    </location>
    <ligand>
        <name>S-adenosyl-L-methionine</name>
        <dbReference type="ChEBI" id="CHEBI:59789"/>
    </ligand>
</feature>
<reference evidence="8" key="2">
    <citation type="submission" date="2011-01" db="EMBL/GenBank/DDBJ databases">
        <title>The complete genome of Nitratifractor salsuginis DSM 16511.</title>
        <authorList>
            <consortium name="US DOE Joint Genome Institute (JGI-PGF)"/>
            <person name="Lucas S."/>
            <person name="Copeland A."/>
            <person name="Lapidus A."/>
            <person name="Bruce D."/>
            <person name="Goodwin L."/>
            <person name="Pitluck S."/>
            <person name="Kyrpides N."/>
            <person name="Mavromatis K."/>
            <person name="Ivanova N."/>
            <person name="Mikhailova N."/>
            <person name="Zeytun A."/>
            <person name="Detter J.C."/>
            <person name="Tapia R."/>
            <person name="Han C."/>
            <person name="Land M."/>
            <person name="Hauser L."/>
            <person name="Markowitz V."/>
            <person name="Cheng J.-F."/>
            <person name="Hugenholtz P."/>
            <person name="Woyke T."/>
            <person name="Wu D."/>
            <person name="Tindall B."/>
            <person name="Schuetze A."/>
            <person name="Brambilla E."/>
            <person name="Klenk H.-P."/>
            <person name="Eisen J.A."/>
        </authorList>
    </citation>
    <scope>NUCLEOTIDE SEQUENCE [LARGE SCALE GENOMIC DNA]</scope>
    <source>
        <strain evidence="8">DSM 16511 / JCM 12458 / E9I37-1</strain>
    </source>
</reference>
<accession>E6X171</accession>
<keyword evidence="7" id="KW-0687">Ribonucleoprotein</keyword>
<evidence type="ECO:0000256" key="3">
    <source>
        <dbReference type="ARBA" id="ARBA00022603"/>
    </source>
</evidence>
<reference evidence="7 8" key="1">
    <citation type="journal article" date="2011" name="Stand. Genomic Sci.">
        <title>Complete genome sequence of Nitratifractor salsuginis type strain (E9I37-1).</title>
        <authorList>
            <person name="Anderson I."/>
            <person name="Sikorski J."/>
            <person name="Zeytun A."/>
            <person name="Nolan M."/>
            <person name="Lapidus A."/>
            <person name="Lucas S."/>
            <person name="Hammon N."/>
            <person name="Deshpande S."/>
            <person name="Cheng J.F."/>
            <person name="Tapia R."/>
            <person name="Han C."/>
            <person name="Goodwin L."/>
            <person name="Pitluck S."/>
            <person name="Liolios K."/>
            <person name="Pagani I."/>
            <person name="Ivanova N."/>
            <person name="Huntemann M."/>
            <person name="Mavromatis K."/>
            <person name="Ovchinikova G."/>
            <person name="Pati A."/>
            <person name="Chen A."/>
            <person name="Palaniappan K."/>
            <person name="Land M."/>
            <person name="Hauser L."/>
            <person name="Brambilla E.M."/>
            <person name="Ngatchou-Djao O.D."/>
            <person name="Rohde M."/>
            <person name="Tindall B.J."/>
            <person name="Goker M."/>
            <person name="Detter J.C."/>
            <person name="Woyke T."/>
            <person name="Bristow J."/>
            <person name="Eisen J.A."/>
            <person name="Markowitz V."/>
            <person name="Hugenholtz P."/>
            <person name="Klenk H.P."/>
            <person name="Kyrpides N.C."/>
        </authorList>
    </citation>
    <scope>NUCLEOTIDE SEQUENCE [LARGE SCALE GENOMIC DNA]</scope>
    <source>
        <strain evidence="8">DSM 16511 / JCM 12458 / E9I37-1</strain>
    </source>
</reference>
<evidence type="ECO:0000313" key="7">
    <source>
        <dbReference type="EMBL" id="ADV46933.1"/>
    </source>
</evidence>
<name>E6X171_NITSE</name>
<dbReference type="GO" id="GO:0005737">
    <property type="term" value="C:cytoplasm"/>
    <property type="evidence" value="ECO:0007669"/>
    <property type="project" value="UniProtKB-SubCell"/>
</dbReference>
<dbReference type="RefSeq" id="WP_013554619.1">
    <property type="nucleotide sequence ID" value="NC_014935.1"/>
</dbReference>
<dbReference type="CDD" id="cd02440">
    <property type="entry name" value="AdoMet_MTases"/>
    <property type="match status" value="1"/>
</dbReference>
<keyword evidence="5 6" id="KW-0949">S-adenosyl-L-methionine</keyword>
<keyword evidence="3 6" id="KW-0489">Methyltransferase</keyword>
<keyword evidence="4 6" id="KW-0808">Transferase</keyword>
<comment type="subcellular location">
    <subcellularLocation>
        <location evidence="6">Cytoplasm</location>
    </subcellularLocation>
</comment>
<dbReference type="Pfam" id="PF06325">
    <property type="entry name" value="PrmA"/>
    <property type="match status" value="1"/>
</dbReference>
<evidence type="ECO:0000256" key="5">
    <source>
        <dbReference type="ARBA" id="ARBA00022691"/>
    </source>
</evidence>
<dbReference type="AlphaFoldDB" id="E6X171"/>
<dbReference type="SUPFAM" id="SSF53335">
    <property type="entry name" value="S-adenosyl-L-methionine-dependent methyltransferases"/>
    <property type="match status" value="1"/>
</dbReference>
<comment type="function">
    <text evidence="6">Methylates ribosomal protein L11.</text>
</comment>
<feature type="binding site" evidence="6">
    <location>
        <position position="210"/>
    </location>
    <ligand>
        <name>S-adenosyl-L-methionine</name>
        <dbReference type="ChEBI" id="CHEBI:59789"/>
    </ligand>
</feature>
<dbReference type="NCBIfam" id="NF001786">
    <property type="entry name" value="PRK00517.2-4"/>
    <property type="match status" value="1"/>
</dbReference>
<dbReference type="Gene3D" id="3.40.50.150">
    <property type="entry name" value="Vaccinia Virus protein VP39"/>
    <property type="match status" value="1"/>
</dbReference>
<feature type="binding site" evidence="6">
    <location>
        <position position="148"/>
    </location>
    <ligand>
        <name>S-adenosyl-L-methionine</name>
        <dbReference type="ChEBI" id="CHEBI:59789"/>
    </ligand>
</feature>
<dbReference type="Proteomes" id="UP000008633">
    <property type="component" value="Chromosome"/>
</dbReference>
<dbReference type="GO" id="GO:0016279">
    <property type="term" value="F:protein-lysine N-methyltransferase activity"/>
    <property type="evidence" value="ECO:0007669"/>
    <property type="project" value="RHEA"/>
</dbReference>
<dbReference type="EMBL" id="CP002452">
    <property type="protein sequence ID" value="ADV46933.1"/>
    <property type="molecule type" value="Genomic_DNA"/>
</dbReference>
<comment type="catalytic activity">
    <reaction evidence="6">
        <text>L-lysyl-[protein] + 3 S-adenosyl-L-methionine = N(6),N(6),N(6)-trimethyl-L-lysyl-[protein] + 3 S-adenosyl-L-homocysteine + 3 H(+)</text>
        <dbReference type="Rhea" id="RHEA:54192"/>
        <dbReference type="Rhea" id="RHEA-COMP:9752"/>
        <dbReference type="Rhea" id="RHEA-COMP:13826"/>
        <dbReference type="ChEBI" id="CHEBI:15378"/>
        <dbReference type="ChEBI" id="CHEBI:29969"/>
        <dbReference type="ChEBI" id="CHEBI:57856"/>
        <dbReference type="ChEBI" id="CHEBI:59789"/>
        <dbReference type="ChEBI" id="CHEBI:61961"/>
    </reaction>
</comment>
<dbReference type="eggNOG" id="COG2264">
    <property type="taxonomic scope" value="Bacteria"/>
</dbReference>
<dbReference type="PANTHER" id="PTHR43648:SF1">
    <property type="entry name" value="ELECTRON TRANSFER FLAVOPROTEIN BETA SUBUNIT LYSINE METHYLTRANSFERASE"/>
    <property type="match status" value="1"/>
</dbReference>
<evidence type="ECO:0000313" key="8">
    <source>
        <dbReference type="Proteomes" id="UP000008633"/>
    </source>
</evidence>